<evidence type="ECO:0000256" key="1">
    <source>
        <dbReference type="ARBA" id="ARBA00004613"/>
    </source>
</evidence>
<comment type="subcellular location">
    <subcellularLocation>
        <location evidence="1">Secreted</location>
    </subcellularLocation>
</comment>
<proteinExistence type="predicted"/>
<organism evidence="5 6">
    <name type="scientific">Saponaria officinalis</name>
    <name type="common">Common soapwort</name>
    <name type="synonym">Lychnis saponaria</name>
    <dbReference type="NCBI Taxonomy" id="3572"/>
    <lineage>
        <taxon>Eukaryota</taxon>
        <taxon>Viridiplantae</taxon>
        <taxon>Streptophyta</taxon>
        <taxon>Embryophyta</taxon>
        <taxon>Tracheophyta</taxon>
        <taxon>Spermatophyta</taxon>
        <taxon>Magnoliopsida</taxon>
        <taxon>eudicotyledons</taxon>
        <taxon>Gunneridae</taxon>
        <taxon>Pentapetalae</taxon>
        <taxon>Caryophyllales</taxon>
        <taxon>Caryophyllaceae</taxon>
        <taxon>Caryophylleae</taxon>
        <taxon>Saponaria</taxon>
    </lineage>
</organism>
<dbReference type="GO" id="GO:0008200">
    <property type="term" value="F:ion channel inhibitor activity"/>
    <property type="evidence" value="ECO:0007669"/>
    <property type="project" value="InterPro"/>
</dbReference>
<evidence type="ECO:0000256" key="4">
    <source>
        <dbReference type="SAM" id="SignalP"/>
    </source>
</evidence>
<keyword evidence="6" id="KW-1185">Reference proteome</keyword>
<keyword evidence="3" id="KW-1015">Disulfide bond</keyword>
<evidence type="ECO:0000313" key="6">
    <source>
        <dbReference type="Proteomes" id="UP001443914"/>
    </source>
</evidence>
<dbReference type="EMBL" id="JBDFQZ010000009">
    <property type="protein sequence ID" value="KAK9691314.1"/>
    <property type="molecule type" value="Genomic_DNA"/>
</dbReference>
<keyword evidence="2" id="KW-0964">Secreted</keyword>
<protein>
    <submittedName>
        <fullName evidence="5">Uncharacterized protein</fullName>
    </submittedName>
</protein>
<dbReference type="Pfam" id="PF07740">
    <property type="entry name" value="Toxin_12"/>
    <property type="match status" value="1"/>
</dbReference>
<evidence type="ECO:0000256" key="2">
    <source>
        <dbReference type="ARBA" id="ARBA00022525"/>
    </source>
</evidence>
<evidence type="ECO:0000256" key="3">
    <source>
        <dbReference type="ARBA" id="ARBA00023157"/>
    </source>
</evidence>
<comment type="caution">
    <text evidence="5">The sequence shown here is derived from an EMBL/GenBank/DDBJ whole genome shotgun (WGS) entry which is preliminary data.</text>
</comment>
<dbReference type="GO" id="GO:0005576">
    <property type="term" value="C:extracellular region"/>
    <property type="evidence" value="ECO:0007669"/>
    <property type="project" value="UniProtKB-SubCell"/>
</dbReference>
<gene>
    <name evidence="5" type="ORF">RND81_09G188900</name>
</gene>
<name>A0AAW1IMS6_SAPOF</name>
<accession>A0AAW1IMS6</accession>
<dbReference type="InterPro" id="IPR011696">
    <property type="entry name" value="Huwentoxin-1"/>
</dbReference>
<dbReference type="AlphaFoldDB" id="A0AAW1IMS6"/>
<dbReference type="Proteomes" id="UP001443914">
    <property type="component" value="Unassembled WGS sequence"/>
</dbReference>
<sequence length="64" mass="6864">MMKNLTVMFMVVLMVVATIAHLTTVVDGACLPSGSKCTSTADCCANLTCRVFVVIRGEPILRCQ</sequence>
<evidence type="ECO:0000313" key="5">
    <source>
        <dbReference type="EMBL" id="KAK9691314.1"/>
    </source>
</evidence>
<feature type="signal peptide" evidence="4">
    <location>
        <begin position="1"/>
        <end position="28"/>
    </location>
</feature>
<reference evidence="5" key="1">
    <citation type="submission" date="2024-03" db="EMBL/GenBank/DDBJ databases">
        <title>WGS assembly of Saponaria officinalis var. Norfolk2.</title>
        <authorList>
            <person name="Jenkins J."/>
            <person name="Shu S."/>
            <person name="Grimwood J."/>
            <person name="Barry K."/>
            <person name="Goodstein D."/>
            <person name="Schmutz J."/>
            <person name="Leebens-Mack J."/>
            <person name="Osbourn A."/>
        </authorList>
    </citation>
    <scope>NUCLEOTIDE SEQUENCE [LARGE SCALE GENOMIC DNA]</scope>
    <source>
        <strain evidence="5">JIC</strain>
    </source>
</reference>
<keyword evidence="4" id="KW-0732">Signal</keyword>
<feature type="chain" id="PRO_5043542118" evidence="4">
    <location>
        <begin position="29"/>
        <end position="64"/>
    </location>
</feature>